<name>A0A4R3Q666_RHISU</name>
<comment type="caution">
    <text evidence="2">The sequence shown here is derived from an EMBL/GenBank/DDBJ whole genome shotgun (WGS) entry which is preliminary data.</text>
</comment>
<dbReference type="GO" id="GO:0004527">
    <property type="term" value="F:exonuclease activity"/>
    <property type="evidence" value="ECO:0007669"/>
    <property type="project" value="UniProtKB-KW"/>
</dbReference>
<dbReference type="Pfam" id="PF03372">
    <property type="entry name" value="Exo_endo_phos"/>
    <property type="match status" value="1"/>
</dbReference>
<keyword evidence="2" id="KW-0540">Nuclease</keyword>
<evidence type="ECO:0000313" key="3">
    <source>
        <dbReference type="Proteomes" id="UP000294576"/>
    </source>
</evidence>
<dbReference type="Proteomes" id="UP000294576">
    <property type="component" value="Unassembled WGS sequence"/>
</dbReference>
<dbReference type="Gene3D" id="3.60.10.10">
    <property type="entry name" value="Endonuclease/exonuclease/phosphatase"/>
    <property type="match status" value="1"/>
</dbReference>
<sequence length="282" mass="30653">MERNRLKASSPGMSTFSSVLPGSTGKELKILTYNVHSCVGTDRRIEPARIADVIAETGADIIALQELDVGRKRTGSIDQAHMIASLLKMESHFHPALHVEEEQYGDAILTAMPTRLMKAGPLPSVGEMRGAIWVQIQIGGIHLNLLNTHLGVRGIDRVRQVTTLLGKEWIGSQKFQAAPAIICGDLNAVPSSPAYKMLARHFRDTQLLAARRPRPTYPSRLPILRIDHIFVSDGLGVTSATVTATPLVRRASDHLPLLATILPGAAIKRREMSFQAVAGSGR</sequence>
<evidence type="ECO:0000313" key="2">
    <source>
        <dbReference type="EMBL" id="TCU15927.1"/>
    </source>
</evidence>
<accession>A0A4R3Q666</accession>
<keyword evidence="2" id="KW-0378">Hydrolase</keyword>
<dbReference type="GO" id="GO:0006506">
    <property type="term" value="P:GPI anchor biosynthetic process"/>
    <property type="evidence" value="ECO:0007669"/>
    <property type="project" value="TreeGrafter"/>
</dbReference>
<proteinExistence type="predicted"/>
<dbReference type="GO" id="GO:0004519">
    <property type="term" value="F:endonuclease activity"/>
    <property type="evidence" value="ECO:0007669"/>
    <property type="project" value="UniProtKB-KW"/>
</dbReference>
<feature type="domain" description="Endonuclease/exonuclease/phosphatase" evidence="1">
    <location>
        <begin position="31"/>
        <end position="254"/>
    </location>
</feature>
<dbReference type="InterPro" id="IPR005135">
    <property type="entry name" value="Endo/exonuclease/phosphatase"/>
</dbReference>
<dbReference type="EMBL" id="SMBH01000006">
    <property type="protein sequence ID" value="TCU15927.1"/>
    <property type="molecule type" value="Genomic_DNA"/>
</dbReference>
<dbReference type="PANTHER" id="PTHR14859">
    <property type="entry name" value="CALCOFLUOR WHITE HYPERSENSITIVE PROTEIN PRECURSOR"/>
    <property type="match status" value="1"/>
</dbReference>
<dbReference type="InterPro" id="IPR051916">
    <property type="entry name" value="GPI-anchor_lipid_remodeler"/>
</dbReference>
<dbReference type="PANTHER" id="PTHR14859:SF15">
    <property type="entry name" value="ENDONUCLEASE_EXONUCLEASE_PHOSPHATASE DOMAIN-CONTAINING PROTEIN"/>
    <property type="match status" value="1"/>
</dbReference>
<dbReference type="InterPro" id="IPR036691">
    <property type="entry name" value="Endo/exonu/phosph_ase_sf"/>
</dbReference>
<evidence type="ECO:0000259" key="1">
    <source>
        <dbReference type="Pfam" id="PF03372"/>
    </source>
</evidence>
<dbReference type="SUPFAM" id="SSF56219">
    <property type="entry name" value="DNase I-like"/>
    <property type="match status" value="1"/>
</dbReference>
<keyword evidence="2" id="KW-0269">Exonuclease</keyword>
<dbReference type="AlphaFoldDB" id="A0A4R3Q666"/>
<dbReference type="GO" id="GO:0016020">
    <property type="term" value="C:membrane"/>
    <property type="evidence" value="ECO:0007669"/>
    <property type="project" value="GOC"/>
</dbReference>
<reference evidence="2 3" key="1">
    <citation type="submission" date="2019-03" db="EMBL/GenBank/DDBJ databases">
        <title>Genomic Encyclopedia of Type Strains, Phase IV (KMG-V): Genome sequencing to study the core and pangenomes of soil and plant-associated prokaryotes.</title>
        <authorList>
            <person name="Whitman W."/>
        </authorList>
    </citation>
    <scope>NUCLEOTIDE SEQUENCE [LARGE SCALE GENOMIC DNA]</scope>
    <source>
        <strain evidence="2 3">Hc14</strain>
    </source>
</reference>
<gene>
    <name evidence="2" type="ORF">EV132_106270</name>
</gene>
<keyword evidence="2" id="KW-0255">Endonuclease</keyword>
<protein>
    <submittedName>
        <fullName evidence="2">Endonuclease/exonuclease/phosphatase family metal-dependent hydrolase</fullName>
    </submittedName>
</protein>
<organism evidence="2 3">
    <name type="scientific">Rhizobium sullae</name>
    <name type="common">Rhizobium hedysari</name>
    <dbReference type="NCBI Taxonomy" id="50338"/>
    <lineage>
        <taxon>Bacteria</taxon>
        <taxon>Pseudomonadati</taxon>
        <taxon>Pseudomonadota</taxon>
        <taxon>Alphaproteobacteria</taxon>
        <taxon>Hyphomicrobiales</taxon>
        <taxon>Rhizobiaceae</taxon>
        <taxon>Rhizobium/Agrobacterium group</taxon>
        <taxon>Rhizobium</taxon>
    </lineage>
</organism>